<evidence type="ECO:0000313" key="15">
    <source>
        <dbReference type="Proteomes" id="UP000194450"/>
    </source>
</evidence>
<comment type="cofactor">
    <cofactor evidence="1 11">
        <name>pyridoxal 5'-phosphate</name>
        <dbReference type="ChEBI" id="CHEBI:597326"/>
    </cofactor>
</comment>
<accession>A0A1Y6F7R2</accession>
<dbReference type="GO" id="GO:0030170">
    <property type="term" value="F:pyridoxal phosphate binding"/>
    <property type="evidence" value="ECO:0007669"/>
    <property type="project" value="InterPro"/>
</dbReference>
<feature type="coiled-coil region" evidence="12">
    <location>
        <begin position="263"/>
        <end position="290"/>
    </location>
</feature>
<dbReference type="InterPro" id="IPR015421">
    <property type="entry name" value="PyrdxlP-dep_Trfase_major"/>
</dbReference>
<dbReference type="SUPFAM" id="SSF53383">
    <property type="entry name" value="PLP-dependent transferases"/>
    <property type="match status" value="1"/>
</dbReference>
<evidence type="ECO:0000256" key="12">
    <source>
        <dbReference type="SAM" id="Coils"/>
    </source>
</evidence>
<dbReference type="Gene3D" id="3.90.1150.10">
    <property type="entry name" value="Aspartate Aminotransferase, domain 1"/>
    <property type="match status" value="1"/>
</dbReference>
<dbReference type="RefSeq" id="WP_086434731.1">
    <property type="nucleotide sequence ID" value="NZ_FXWH01000001.1"/>
</dbReference>
<keyword evidence="7 11" id="KW-0808">Transferase</keyword>
<name>A0A1Y6F7R2_9GAMM</name>
<dbReference type="PANTHER" id="PTHR42885">
    <property type="entry name" value="HISTIDINOL-PHOSPHATE AMINOTRANSFERASE-RELATED"/>
    <property type="match status" value="1"/>
</dbReference>
<dbReference type="PROSITE" id="PS00599">
    <property type="entry name" value="AA_TRANSFER_CLASS_2"/>
    <property type="match status" value="1"/>
</dbReference>
<comment type="similarity">
    <text evidence="3 11">Belongs to the class-II pyridoxal-phosphate-dependent aminotransferase family. Histidinol-phosphate aminotransferase subfamily.</text>
</comment>
<dbReference type="Gene3D" id="3.40.640.10">
    <property type="entry name" value="Type I PLP-dependent aspartate aminotransferase-like (Major domain)"/>
    <property type="match status" value="1"/>
</dbReference>
<keyword evidence="12" id="KW-0175">Coiled coil</keyword>
<evidence type="ECO:0000256" key="2">
    <source>
        <dbReference type="ARBA" id="ARBA00005011"/>
    </source>
</evidence>
<keyword evidence="9 11" id="KW-0368">Histidine biosynthesis</keyword>
<dbReference type="GO" id="GO:0000105">
    <property type="term" value="P:L-histidine biosynthetic process"/>
    <property type="evidence" value="ECO:0007669"/>
    <property type="project" value="UniProtKB-UniRule"/>
</dbReference>
<evidence type="ECO:0000256" key="4">
    <source>
        <dbReference type="ARBA" id="ARBA00011738"/>
    </source>
</evidence>
<feature type="modified residue" description="N6-(pyridoxal phosphate)lysine" evidence="11">
    <location>
        <position position="215"/>
    </location>
</feature>
<dbReference type="CDD" id="cd00609">
    <property type="entry name" value="AAT_like"/>
    <property type="match status" value="1"/>
</dbReference>
<proteinExistence type="inferred from homology"/>
<keyword evidence="6 11" id="KW-0028">Amino-acid biosynthesis</keyword>
<dbReference type="Pfam" id="PF00155">
    <property type="entry name" value="Aminotran_1_2"/>
    <property type="match status" value="1"/>
</dbReference>
<keyword evidence="15" id="KW-1185">Reference proteome</keyword>
<dbReference type="InterPro" id="IPR015424">
    <property type="entry name" value="PyrdxlP-dep_Trfase"/>
</dbReference>
<comment type="pathway">
    <text evidence="2 11">Amino-acid biosynthesis; L-histidine biosynthesis; L-histidine from 5-phospho-alpha-D-ribose 1-diphosphate: step 7/9.</text>
</comment>
<keyword evidence="5 11" id="KW-0032">Aminotransferase</keyword>
<sequence length="361" mass="39307">MSIAAKLQRQHLQTLTPYASARRSMSGGSVWLNANESPYGNDYDLDTTGLNRYPEFQSTKLLQAYADYAEVRSDQVLIGRGSDEAIDVLIRTYCEPGQDAIMICPPTYGMYAISAATHGAAVKSVPLTASWQLDLDQIKANLAAVKLVFLCNPSNPLGNALESQALTEVLETVGDQALVIVDEAYIEYAALAGISSVSQWLQKYPQLVVLRTLSKAFGLAGIRCGFALASPDVIAAMQKVLAPYPLPDLTVQVAIQALAPGACEQMQARLAETITERERLQQELEQLSYVKKLWPSVTNFILVQVTDAAKLVSWCQQQGILIRNQSAQVGLSNTVRITVGSETENNELIASLNAITQDFFS</sequence>
<dbReference type="InterPro" id="IPR004839">
    <property type="entry name" value="Aminotransferase_I/II_large"/>
</dbReference>
<gene>
    <name evidence="11" type="primary">hisC</name>
    <name evidence="14" type="ORF">SAMN06297229_1702</name>
</gene>
<dbReference type="AlphaFoldDB" id="A0A1Y6F7R2"/>
<dbReference type="NCBIfam" id="TIGR01141">
    <property type="entry name" value="hisC"/>
    <property type="match status" value="1"/>
</dbReference>
<dbReference type="InterPro" id="IPR005861">
    <property type="entry name" value="HisP_aminotrans"/>
</dbReference>
<evidence type="ECO:0000256" key="5">
    <source>
        <dbReference type="ARBA" id="ARBA00022576"/>
    </source>
</evidence>
<evidence type="ECO:0000256" key="8">
    <source>
        <dbReference type="ARBA" id="ARBA00022898"/>
    </source>
</evidence>
<organism evidence="14 15">
    <name type="scientific">Pseudidiomarina planktonica</name>
    <dbReference type="NCBI Taxonomy" id="1323738"/>
    <lineage>
        <taxon>Bacteria</taxon>
        <taxon>Pseudomonadati</taxon>
        <taxon>Pseudomonadota</taxon>
        <taxon>Gammaproteobacteria</taxon>
        <taxon>Alteromonadales</taxon>
        <taxon>Idiomarinaceae</taxon>
        <taxon>Pseudidiomarina</taxon>
    </lineage>
</organism>
<dbReference type="GO" id="GO:0004400">
    <property type="term" value="F:histidinol-phosphate transaminase activity"/>
    <property type="evidence" value="ECO:0007669"/>
    <property type="project" value="UniProtKB-UniRule"/>
</dbReference>
<evidence type="ECO:0000259" key="13">
    <source>
        <dbReference type="Pfam" id="PF00155"/>
    </source>
</evidence>
<evidence type="ECO:0000256" key="6">
    <source>
        <dbReference type="ARBA" id="ARBA00022605"/>
    </source>
</evidence>
<dbReference type="OrthoDB" id="9813612at2"/>
<comment type="catalytic activity">
    <reaction evidence="10 11">
        <text>L-histidinol phosphate + 2-oxoglutarate = 3-(imidazol-4-yl)-2-oxopropyl phosphate + L-glutamate</text>
        <dbReference type="Rhea" id="RHEA:23744"/>
        <dbReference type="ChEBI" id="CHEBI:16810"/>
        <dbReference type="ChEBI" id="CHEBI:29985"/>
        <dbReference type="ChEBI" id="CHEBI:57766"/>
        <dbReference type="ChEBI" id="CHEBI:57980"/>
        <dbReference type="EC" id="2.6.1.9"/>
    </reaction>
</comment>
<evidence type="ECO:0000256" key="10">
    <source>
        <dbReference type="ARBA" id="ARBA00047481"/>
    </source>
</evidence>
<feature type="domain" description="Aminotransferase class I/classII large" evidence="13">
    <location>
        <begin position="44"/>
        <end position="351"/>
    </location>
</feature>
<evidence type="ECO:0000313" key="14">
    <source>
        <dbReference type="EMBL" id="SMQ68742.1"/>
    </source>
</evidence>
<evidence type="ECO:0000256" key="1">
    <source>
        <dbReference type="ARBA" id="ARBA00001933"/>
    </source>
</evidence>
<keyword evidence="8 11" id="KW-0663">Pyridoxal phosphate</keyword>
<dbReference type="HAMAP" id="MF_01023">
    <property type="entry name" value="HisC_aminotrans_2"/>
    <property type="match status" value="1"/>
</dbReference>
<dbReference type="EMBL" id="FXWH01000001">
    <property type="protein sequence ID" value="SMQ68742.1"/>
    <property type="molecule type" value="Genomic_DNA"/>
</dbReference>
<comment type="subunit">
    <text evidence="4 11">Homodimer.</text>
</comment>
<evidence type="ECO:0000256" key="3">
    <source>
        <dbReference type="ARBA" id="ARBA00007970"/>
    </source>
</evidence>
<evidence type="ECO:0000256" key="7">
    <source>
        <dbReference type="ARBA" id="ARBA00022679"/>
    </source>
</evidence>
<dbReference type="UniPathway" id="UPA00031">
    <property type="reaction ID" value="UER00012"/>
</dbReference>
<dbReference type="EC" id="2.6.1.9" evidence="11"/>
<evidence type="ECO:0000256" key="9">
    <source>
        <dbReference type="ARBA" id="ARBA00023102"/>
    </source>
</evidence>
<dbReference type="InterPro" id="IPR001917">
    <property type="entry name" value="Aminotrans_II_pyridoxalP_BS"/>
</dbReference>
<dbReference type="InterPro" id="IPR015422">
    <property type="entry name" value="PyrdxlP-dep_Trfase_small"/>
</dbReference>
<dbReference type="PANTHER" id="PTHR42885:SF2">
    <property type="entry name" value="HISTIDINOL-PHOSPHATE AMINOTRANSFERASE"/>
    <property type="match status" value="1"/>
</dbReference>
<reference evidence="15" key="1">
    <citation type="submission" date="2017-04" db="EMBL/GenBank/DDBJ databases">
        <authorList>
            <person name="Varghese N."/>
            <person name="Submissions S."/>
        </authorList>
    </citation>
    <scope>NUCLEOTIDE SEQUENCE [LARGE SCALE GENOMIC DNA]</scope>
</reference>
<protein>
    <recommendedName>
        <fullName evidence="11">Histidinol-phosphate aminotransferase</fullName>
        <ecNumber evidence="11">2.6.1.9</ecNumber>
    </recommendedName>
    <alternativeName>
        <fullName evidence="11">Imidazole acetol-phosphate transaminase</fullName>
    </alternativeName>
</protein>
<evidence type="ECO:0000256" key="11">
    <source>
        <dbReference type="HAMAP-Rule" id="MF_01023"/>
    </source>
</evidence>
<dbReference type="Proteomes" id="UP000194450">
    <property type="component" value="Unassembled WGS sequence"/>
</dbReference>